<feature type="domain" description="Protein kinase" evidence="7">
    <location>
        <begin position="158"/>
        <end position="465"/>
    </location>
</feature>
<feature type="binding site" evidence="5">
    <location>
        <position position="187"/>
    </location>
    <ligand>
        <name>ATP</name>
        <dbReference type="ChEBI" id="CHEBI:30616"/>
    </ligand>
</feature>
<dbReference type="EMBL" id="CP042914">
    <property type="protein sequence ID" value="QEG39584.1"/>
    <property type="molecule type" value="Genomic_DNA"/>
</dbReference>
<dbReference type="CDD" id="cd14014">
    <property type="entry name" value="STKc_PknB_like"/>
    <property type="match status" value="1"/>
</dbReference>
<proteinExistence type="predicted"/>
<evidence type="ECO:0000256" key="1">
    <source>
        <dbReference type="ARBA" id="ARBA00022679"/>
    </source>
</evidence>
<name>A0A5B9QKZ7_9BACT</name>
<feature type="transmembrane region" description="Helical" evidence="6">
    <location>
        <begin position="486"/>
        <end position="509"/>
    </location>
</feature>
<keyword evidence="4 5" id="KW-0067">ATP-binding</keyword>
<dbReference type="GO" id="GO:0005524">
    <property type="term" value="F:ATP binding"/>
    <property type="evidence" value="ECO:0007669"/>
    <property type="project" value="UniProtKB-UniRule"/>
</dbReference>
<evidence type="ECO:0000256" key="5">
    <source>
        <dbReference type="PROSITE-ProRule" id="PRU10141"/>
    </source>
</evidence>
<evidence type="ECO:0000256" key="4">
    <source>
        <dbReference type="ARBA" id="ARBA00022840"/>
    </source>
</evidence>
<dbReference type="Gene3D" id="1.10.510.10">
    <property type="entry name" value="Transferase(Phosphotransferase) domain 1"/>
    <property type="match status" value="2"/>
</dbReference>
<evidence type="ECO:0000259" key="7">
    <source>
        <dbReference type="PROSITE" id="PS50011"/>
    </source>
</evidence>
<evidence type="ECO:0000313" key="9">
    <source>
        <dbReference type="Proteomes" id="UP000325286"/>
    </source>
</evidence>
<keyword evidence="9" id="KW-1185">Reference proteome</keyword>
<evidence type="ECO:0000256" key="2">
    <source>
        <dbReference type="ARBA" id="ARBA00022741"/>
    </source>
</evidence>
<keyword evidence="6" id="KW-0812">Transmembrane</keyword>
<dbReference type="KEGG" id="rul:UC8_15800"/>
<dbReference type="InterPro" id="IPR000719">
    <property type="entry name" value="Prot_kinase_dom"/>
</dbReference>
<feature type="transmembrane region" description="Helical" evidence="6">
    <location>
        <begin position="529"/>
        <end position="549"/>
    </location>
</feature>
<dbReference type="Pfam" id="PF00069">
    <property type="entry name" value="Pkinase"/>
    <property type="match status" value="1"/>
</dbReference>
<dbReference type="InterPro" id="IPR008271">
    <property type="entry name" value="Ser/Thr_kinase_AS"/>
</dbReference>
<dbReference type="SUPFAM" id="SSF56112">
    <property type="entry name" value="Protein kinase-like (PK-like)"/>
    <property type="match status" value="1"/>
</dbReference>
<dbReference type="PANTHER" id="PTHR43289">
    <property type="entry name" value="MITOGEN-ACTIVATED PROTEIN KINASE KINASE KINASE 20-RELATED"/>
    <property type="match status" value="1"/>
</dbReference>
<evidence type="ECO:0000256" key="6">
    <source>
        <dbReference type="SAM" id="Phobius"/>
    </source>
</evidence>
<dbReference type="EC" id="2.7.11.1" evidence="8"/>
<dbReference type="GO" id="GO:0004674">
    <property type="term" value="F:protein serine/threonine kinase activity"/>
    <property type="evidence" value="ECO:0007669"/>
    <property type="project" value="UniProtKB-KW"/>
</dbReference>
<dbReference type="InterPro" id="IPR011009">
    <property type="entry name" value="Kinase-like_dom_sf"/>
</dbReference>
<dbReference type="GO" id="GO:0005813">
    <property type="term" value="C:centrosome"/>
    <property type="evidence" value="ECO:0007669"/>
    <property type="project" value="UniProtKB-SubCell"/>
</dbReference>
<feature type="transmembrane region" description="Helical" evidence="6">
    <location>
        <begin position="615"/>
        <end position="642"/>
    </location>
</feature>
<accession>A0A5B9QKZ7</accession>
<protein>
    <submittedName>
        <fullName evidence="8">Serine/threonine-protein kinase PrkC</fullName>
        <ecNumber evidence="8">2.7.11.1</ecNumber>
    </submittedName>
</protein>
<reference evidence="8 9" key="1">
    <citation type="submission" date="2019-08" db="EMBL/GenBank/DDBJ databases">
        <title>Deep-cultivation of Planctomycetes and their phenomic and genomic characterization uncovers novel biology.</title>
        <authorList>
            <person name="Wiegand S."/>
            <person name="Jogler M."/>
            <person name="Boedeker C."/>
            <person name="Pinto D."/>
            <person name="Vollmers J."/>
            <person name="Rivas-Marin E."/>
            <person name="Kohn T."/>
            <person name="Peeters S.H."/>
            <person name="Heuer A."/>
            <person name="Rast P."/>
            <person name="Oberbeckmann S."/>
            <person name="Bunk B."/>
            <person name="Jeske O."/>
            <person name="Meyerdierks A."/>
            <person name="Storesund J.E."/>
            <person name="Kallscheuer N."/>
            <person name="Luecker S."/>
            <person name="Lage O.M."/>
            <person name="Pohl T."/>
            <person name="Merkel B.J."/>
            <person name="Hornburger P."/>
            <person name="Mueller R.-W."/>
            <person name="Bruemmer F."/>
            <person name="Labrenz M."/>
            <person name="Spormann A.M."/>
            <person name="Op den Camp H."/>
            <person name="Overmann J."/>
            <person name="Amann R."/>
            <person name="Jetten M.S.M."/>
            <person name="Mascher T."/>
            <person name="Medema M.H."/>
            <person name="Devos D.P."/>
            <person name="Kaster A.-K."/>
            <person name="Ovreas L."/>
            <person name="Rohde M."/>
            <person name="Galperin M.Y."/>
            <person name="Jogler C."/>
        </authorList>
    </citation>
    <scope>NUCLEOTIDE SEQUENCE [LARGE SCALE GENOMIC DNA]</scope>
    <source>
        <strain evidence="8 9">UC8</strain>
    </source>
</reference>
<dbReference type="RefSeq" id="WP_068133398.1">
    <property type="nucleotide sequence ID" value="NZ_CP042914.1"/>
</dbReference>
<organism evidence="8 9">
    <name type="scientific">Roseimaritima ulvae</name>
    <dbReference type="NCBI Taxonomy" id="980254"/>
    <lineage>
        <taxon>Bacteria</taxon>
        <taxon>Pseudomonadati</taxon>
        <taxon>Planctomycetota</taxon>
        <taxon>Planctomycetia</taxon>
        <taxon>Pirellulales</taxon>
        <taxon>Pirellulaceae</taxon>
        <taxon>Roseimaritima</taxon>
    </lineage>
</organism>
<feature type="transmembrane region" description="Helical" evidence="6">
    <location>
        <begin position="667"/>
        <end position="687"/>
    </location>
</feature>
<dbReference type="AlphaFoldDB" id="A0A5B9QKZ7"/>
<keyword evidence="6" id="KW-1133">Transmembrane helix</keyword>
<dbReference type="GO" id="GO:0000922">
    <property type="term" value="C:spindle pole"/>
    <property type="evidence" value="ECO:0007669"/>
    <property type="project" value="UniProtKB-SubCell"/>
</dbReference>
<keyword evidence="3 8" id="KW-0418">Kinase</keyword>
<sequence length="743" mass="82474">MNDPDRSFSAATQTRTDTLDLEMWLEAFASAAPLEDRTELRNYLPEGELAKKRLVLVELIKLDMSEAAANGSVPLIESYMEALPDLLCQESVPLDLVLEELQLRRELGESPRREEYSERFPQLSSALLRLPLQNETIAPLNQGAAPEKLPAGAQLDDFTIIRQLGSGAFAQVYLAHQESMQRLVALKVSQRSGDEPRALAQLQHPNIVRVYDQRRVCDPQAHLLYMQYVSGGTLADVLKWSAKRLPEHRDGSLITTSVDENLLRAAQPSPEVSSIRKWLTTASWPSTVAWVGIQLARALDYADRRKVLHRDVKPANVLMSAEGIPKLADFNVSATGLSGRAGAAAFFGGSLAYMSPEQLRAADATDPTEAADLDGRSDIYSLGVLLWEMWQSRRPWSSEQTPSSWSEAISSQRELRELTPADCEVGEDASSRVLHRVLLQTLQLDPAKRPVDGGELAGRLRLALFPAVAKIFDPPRFSLPGMILRLPPWLVATTVILVPNIAAGIFNYFYNEIVIIREYPMMQTYFERLAMGVNAFAFPAAVVLLYWFLRPVVRGLQQARSGQHVDESLLRSTWNYGFQAATIGAGFWAAAGLLYPLALKAAFPEFQPDDCGHFFISLVICGLVAWVYPFFGLTAIGVIVYYPQQMQPTMKDPNFEGRVRYMDRRCARFLVVAAGIPLLAAVLVLTSDQHDKPWITLFAVVATAFGLAAAFTAYQAIRETMNELGTVLSPERPSPVPMPDEEL</sequence>
<evidence type="ECO:0000313" key="8">
    <source>
        <dbReference type="EMBL" id="QEG39584.1"/>
    </source>
</evidence>
<dbReference type="PROSITE" id="PS00107">
    <property type="entry name" value="PROTEIN_KINASE_ATP"/>
    <property type="match status" value="1"/>
</dbReference>
<dbReference type="InterPro" id="IPR017441">
    <property type="entry name" value="Protein_kinase_ATP_BS"/>
</dbReference>
<keyword evidence="2 5" id="KW-0547">Nucleotide-binding</keyword>
<keyword evidence="6" id="KW-0472">Membrane</keyword>
<keyword evidence="1 8" id="KW-0808">Transferase</keyword>
<dbReference type="PROSITE" id="PS50011">
    <property type="entry name" value="PROTEIN_KINASE_DOM"/>
    <property type="match status" value="1"/>
</dbReference>
<dbReference type="SMART" id="SM00220">
    <property type="entry name" value="S_TKc"/>
    <property type="match status" value="1"/>
</dbReference>
<gene>
    <name evidence="8" type="primary">prkC_8</name>
    <name evidence="8" type="ORF">UC8_15800</name>
</gene>
<dbReference type="PANTHER" id="PTHR43289:SF34">
    <property type="entry name" value="SERINE_THREONINE-PROTEIN KINASE YBDM-RELATED"/>
    <property type="match status" value="1"/>
</dbReference>
<evidence type="ECO:0000256" key="3">
    <source>
        <dbReference type="ARBA" id="ARBA00022777"/>
    </source>
</evidence>
<dbReference type="Proteomes" id="UP000325286">
    <property type="component" value="Chromosome"/>
</dbReference>
<feature type="transmembrane region" description="Helical" evidence="6">
    <location>
        <begin position="693"/>
        <end position="714"/>
    </location>
</feature>
<dbReference type="PROSITE" id="PS00108">
    <property type="entry name" value="PROTEIN_KINASE_ST"/>
    <property type="match status" value="1"/>
</dbReference>
<dbReference type="OrthoDB" id="6111975at2"/>